<feature type="transmembrane region" description="Helical" evidence="5">
    <location>
        <begin position="67"/>
        <end position="93"/>
    </location>
</feature>
<sequence>MHKMRQEVSKKTIGGSWRPFIKLLLDTKPSKWMIGIAAGLSILSTIVGLIVPLFTKNVVDRFSIANISITQIVLLGVAFLGQAAASGISIYMLNRVGQKRSSKFARPVMEEAARINHPLFR</sequence>
<name>A0ABQ6GIZ3_9BACL</name>
<evidence type="ECO:0000313" key="7">
    <source>
        <dbReference type="EMBL" id="GLX69266.1"/>
    </source>
</evidence>
<comment type="caution">
    <text evidence="7">The sequence shown here is derived from an EMBL/GenBank/DDBJ whole genome shotgun (WGS) entry which is preliminary data.</text>
</comment>
<evidence type="ECO:0000256" key="2">
    <source>
        <dbReference type="ARBA" id="ARBA00022692"/>
    </source>
</evidence>
<reference evidence="7 8" key="1">
    <citation type="submission" date="2023-03" db="EMBL/GenBank/DDBJ databases">
        <title>Draft genome sequence of the bacteria which degrade cell wall of Tricholomamatutake.</title>
        <authorList>
            <person name="Konishi Y."/>
            <person name="Fukuta Y."/>
            <person name="Shirasaka N."/>
        </authorList>
    </citation>
    <scope>NUCLEOTIDE SEQUENCE [LARGE SCALE GENOMIC DNA]</scope>
    <source>
        <strain evidence="8">mu1</strain>
    </source>
</reference>
<evidence type="ECO:0000259" key="6">
    <source>
        <dbReference type="PROSITE" id="PS50929"/>
    </source>
</evidence>
<dbReference type="PROSITE" id="PS50929">
    <property type="entry name" value="ABC_TM1F"/>
    <property type="match status" value="1"/>
</dbReference>
<gene>
    <name evidence="7" type="ORF">MU1_36110</name>
</gene>
<proteinExistence type="predicted"/>
<evidence type="ECO:0000256" key="3">
    <source>
        <dbReference type="ARBA" id="ARBA00022989"/>
    </source>
</evidence>
<dbReference type="InterPro" id="IPR036640">
    <property type="entry name" value="ABC1_TM_sf"/>
</dbReference>
<dbReference type="InterPro" id="IPR011527">
    <property type="entry name" value="ABC1_TM_dom"/>
</dbReference>
<evidence type="ECO:0000256" key="4">
    <source>
        <dbReference type="ARBA" id="ARBA00023136"/>
    </source>
</evidence>
<keyword evidence="2 5" id="KW-0812">Transmembrane</keyword>
<evidence type="ECO:0000256" key="5">
    <source>
        <dbReference type="SAM" id="Phobius"/>
    </source>
</evidence>
<dbReference type="Proteomes" id="UP001157114">
    <property type="component" value="Unassembled WGS sequence"/>
</dbReference>
<dbReference type="Gene3D" id="1.20.1560.10">
    <property type="entry name" value="ABC transporter type 1, transmembrane domain"/>
    <property type="match status" value="1"/>
</dbReference>
<keyword evidence="4 5" id="KW-0472">Membrane</keyword>
<dbReference type="EMBL" id="BSSQ01000014">
    <property type="protein sequence ID" value="GLX69266.1"/>
    <property type="molecule type" value="Genomic_DNA"/>
</dbReference>
<comment type="subcellular location">
    <subcellularLocation>
        <location evidence="1">Cell membrane</location>
        <topology evidence="1">Multi-pass membrane protein</topology>
    </subcellularLocation>
</comment>
<organism evidence="7 8">
    <name type="scientific">Paenibacillus glycanilyticus</name>
    <dbReference type="NCBI Taxonomy" id="126569"/>
    <lineage>
        <taxon>Bacteria</taxon>
        <taxon>Bacillati</taxon>
        <taxon>Bacillota</taxon>
        <taxon>Bacilli</taxon>
        <taxon>Bacillales</taxon>
        <taxon>Paenibacillaceae</taxon>
        <taxon>Paenibacillus</taxon>
    </lineage>
</organism>
<accession>A0ABQ6GIZ3</accession>
<evidence type="ECO:0000256" key="1">
    <source>
        <dbReference type="ARBA" id="ARBA00004651"/>
    </source>
</evidence>
<protein>
    <recommendedName>
        <fullName evidence="6">ABC transmembrane type-1 domain-containing protein</fullName>
    </recommendedName>
</protein>
<dbReference type="SUPFAM" id="SSF90123">
    <property type="entry name" value="ABC transporter transmembrane region"/>
    <property type="match status" value="1"/>
</dbReference>
<feature type="domain" description="ABC transmembrane type-1" evidence="6">
    <location>
        <begin position="36"/>
        <end position="99"/>
    </location>
</feature>
<keyword evidence="8" id="KW-1185">Reference proteome</keyword>
<feature type="transmembrane region" description="Helical" evidence="5">
    <location>
        <begin position="32"/>
        <end position="55"/>
    </location>
</feature>
<keyword evidence="3 5" id="KW-1133">Transmembrane helix</keyword>
<evidence type="ECO:0000313" key="8">
    <source>
        <dbReference type="Proteomes" id="UP001157114"/>
    </source>
</evidence>